<evidence type="ECO:0000256" key="1">
    <source>
        <dbReference type="SAM" id="MobiDB-lite"/>
    </source>
</evidence>
<dbReference type="EnsemblMetazoa" id="RPRC005237-RA">
    <property type="protein sequence ID" value="RPRC005237-PA"/>
    <property type="gene ID" value="RPRC005237"/>
</dbReference>
<keyword evidence="3" id="KW-1185">Reference proteome</keyword>
<protein>
    <submittedName>
        <fullName evidence="2">Uncharacterized protein</fullName>
    </submittedName>
</protein>
<dbReference type="EMBL" id="ACPB03012457">
    <property type="status" value="NOT_ANNOTATED_CDS"/>
    <property type="molecule type" value="Genomic_DNA"/>
</dbReference>
<feature type="compositionally biased region" description="Basic residues" evidence="1">
    <location>
        <begin position="236"/>
        <end position="253"/>
    </location>
</feature>
<reference evidence="2" key="1">
    <citation type="submission" date="2015-05" db="UniProtKB">
        <authorList>
            <consortium name="EnsemblMetazoa"/>
        </authorList>
    </citation>
    <scope>IDENTIFICATION</scope>
</reference>
<evidence type="ECO:0000313" key="3">
    <source>
        <dbReference type="Proteomes" id="UP000015103"/>
    </source>
</evidence>
<dbReference type="VEuPathDB" id="VectorBase:RPRC005237"/>
<dbReference type="STRING" id="13249.T1HMG3"/>
<dbReference type="AlphaFoldDB" id="T1HMG3"/>
<proteinExistence type="predicted"/>
<dbReference type="Proteomes" id="UP000015103">
    <property type="component" value="Unassembled WGS sequence"/>
</dbReference>
<feature type="region of interest" description="Disordered" evidence="1">
    <location>
        <begin position="225"/>
        <end position="253"/>
    </location>
</feature>
<dbReference type="EMBL" id="ACPB03012458">
    <property type="status" value="NOT_ANNOTATED_CDS"/>
    <property type="molecule type" value="Genomic_DNA"/>
</dbReference>
<dbReference type="HOGENOM" id="CLU_1099687_0_0_1"/>
<accession>T1HMG3</accession>
<name>T1HMG3_RHOPR</name>
<organism evidence="2 3">
    <name type="scientific">Rhodnius prolixus</name>
    <name type="common">Triatomid bug</name>
    <dbReference type="NCBI Taxonomy" id="13249"/>
    <lineage>
        <taxon>Eukaryota</taxon>
        <taxon>Metazoa</taxon>
        <taxon>Ecdysozoa</taxon>
        <taxon>Arthropoda</taxon>
        <taxon>Hexapoda</taxon>
        <taxon>Insecta</taxon>
        <taxon>Pterygota</taxon>
        <taxon>Neoptera</taxon>
        <taxon>Paraneoptera</taxon>
        <taxon>Hemiptera</taxon>
        <taxon>Heteroptera</taxon>
        <taxon>Panheteroptera</taxon>
        <taxon>Cimicomorpha</taxon>
        <taxon>Reduviidae</taxon>
        <taxon>Triatominae</taxon>
        <taxon>Rhodnius</taxon>
    </lineage>
</organism>
<dbReference type="InParanoid" id="T1HMG3"/>
<evidence type="ECO:0000313" key="2">
    <source>
        <dbReference type="EnsemblMetazoa" id="RPRC005237-PA"/>
    </source>
</evidence>
<sequence length="253" mass="28742">MGPLTPESAKRVSPGVFCVKESGLEECNGKLIGPGVISSRIGLSLLQRDYKGLCGWCGWGHKMGFFTVVFRILDWRVSTVPDFIRSASAALVQRLKIGSNWAQSTDRQAKTLDSHALLVAAVMVAKSRSRQRKYEGWLKSNAHMLAERERRAPKSARGGIWKSRFRLITYAQFELSAFSKCIFRCRSMDTFTGTLSLRAVTDFLLNIETGDESWVHYYDPEEKRQSTEYRDASSPRPKKFKIQPSAKKKKKFF</sequence>